<accession>A0ABQ4PVP2</accession>
<evidence type="ECO:0000256" key="2">
    <source>
        <dbReference type="ARBA" id="ARBA00023136"/>
    </source>
</evidence>
<dbReference type="Gene3D" id="2.40.170.20">
    <property type="entry name" value="TonB-dependent receptor, beta-barrel domain"/>
    <property type="match status" value="1"/>
</dbReference>
<keyword evidence="6" id="KW-1185">Reference proteome</keyword>
<comment type="caution">
    <text evidence="5">The sequence shown here is derived from an EMBL/GenBank/DDBJ whole genome shotgun (WGS) entry which is preliminary data.</text>
</comment>
<dbReference type="InterPro" id="IPR000531">
    <property type="entry name" value="Beta-barrel_TonB"/>
</dbReference>
<evidence type="ECO:0000256" key="3">
    <source>
        <dbReference type="ARBA" id="ARBA00023237"/>
    </source>
</evidence>
<protein>
    <recommendedName>
        <fullName evidence="4">TonB-dependent receptor-like beta-barrel domain-containing protein</fullName>
    </recommendedName>
</protein>
<gene>
    <name evidence="5" type="ORF">PsB1_1201</name>
</gene>
<evidence type="ECO:0000259" key="4">
    <source>
        <dbReference type="Pfam" id="PF00593"/>
    </source>
</evidence>
<name>A0ABQ4PVP2_9PROT</name>
<proteinExistence type="predicted"/>
<keyword evidence="2" id="KW-0472">Membrane</keyword>
<dbReference type="SUPFAM" id="SSF56935">
    <property type="entry name" value="Porins"/>
    <property type="match status" value="1"/>
</dbReference>
<evidence type="ECO:0000313" key="6">
    <source>
        <dbReference type="Proteomes" id="UP001161064"/>
    </source>
</evidence>
<comment type="subcellular location">
    <subcellularLocation>
        <location evidence="1">Cell outer membrane</location>
    </subcellularLocation>
</comment>
<keyword evidence="3" id="KW-0998">Cell outer membrane</keyword>
<dbReference type="InterPro" id="IPR036942">
    <property type="entry name" value="Beta-barrel_TonB_sf"/>
</dbReference>
<evidence type="ECO:0000313" key="5">
    <source>
        <dbReference type="EMBL" id="GIU67047.1"/>
    </source>
</evidence>
<reference evidence="5" key="2">
    <citation type="journal article" date="2023" name="ISME Commun">
        <title>Characterization of a bloom-associated alphaproteobacterial lineage, 'Candidatus Phycosocius': insights into freshwater algal-bacterial interactions.</title>
        <authorList>
            <person name="Tanabe Y."/>
            <person name="Yamaguchi H."/>
            <person name="Yoshida M."/>
            <person name="Kai A."/>
            <person name="Okazaki Y."/>
        </authorList>
    </citation>
    <scope>NUCLEOTIDE SEQUENCE</scope>
    <source>
        <strain evidence="5">BOTRYCO-1</strain>
    </source>
</reference>
<feature type="domain" description="TonB-dependent receptor-like beta-barrel" evidence="4">
    <location>
        <begin position="65"/>
        <end position="243"/>
    </location>
</feature>
<organism evidence="5 6">
    <name type="scientific">Candidatus Phycosocius spiralis</name>
    <dbReference type="NCBI Taxonomy" id="2815099"/>
    <lineage>
        <taxon>Bacteria</taxon>
        <taxon>Pseudomonadati</taxon>
        <taxon>Pseudomonadota</taxon>
        <taxon>Alphaproteobacteria</taxon>
        <taxon>Caulobacterales</taxon>
        <taxon>Caulobacterales incertae sedis</taxon>
        <taxon>Candidatus Phycosocius</taxon>
    </lineage>
</organism>
<sequence>MIGGDVERVIYGWTGKLAVLAKGKIDEALDQAGFNLIGVPLSFGRFRSQSESGERVGRVTIKRKMGKHQFETGGEIAFNSLDFDGQFSQGDGQIFKVQPSDISKTQVAENRTETFISDSWTLTDALTLESTLTGEWSSIKQTGEAGKTRSFFYPKPRMKAAWKPDPNWTYRIDIERAVGQLDFGAFADSASVGDGNQNSGNPELRPEQTWSVLLGVERRWDKRGVLNASWVQEEIEDQLSLVPHHREVLLWEISRARAAGDIIFP</sequence>
<reference evidence="5" key="1">
    <citation type="submission" date="2021-05" db="EMBL/GenBank/DDBJ databases">
        <authorList>
            <person name="Tanabe Y."/>
        </authorList>
    </citation>
    <scope>NUCLEOTIDE SEQUENCE</scope>
    <source>
        <strain evidence="5">BOTRYCO-1</strain>
    </source>
</reference>
<dbReference type="Pfam" id="PF00593">
    <property type="entry name" value="TonB_dep_Rec_b-barrel"/>
    <property type="match status" value="1"/>
</dbReference>
<evidence type="ECO:0000256" key="1">
    <source>
        <dbReference type="ARBA" id="ARBA00004442"/>
    </source>
</evidence>
<dbReference type="Proteomes" id="UP001161064">
    <property type="component" value="Unassembled WGS sequence"/>
</dbReference>
<dbReference type="EMBL" id="BPFZ01000006">
    <property type="protein sequence ID" value="GIU67047.1"/>
    <property type="molecule type" value="Genomic_DNA"/>
</dbReference>